<evidence type="ECO:0000313" key="3">
    <source>
        <dbReference type="Proteomes" id="UP000282184"/>
    </source>
</evidence>
<dbReference type="Proteomes" id="UP000282184">
    <property type="component" value="Unassembled WGS sequence"/>
</dbReference>
<keyword evidence="1" id="KW-0732">Signal</keyword>
<evidence type="ECO:0000313" key="2">
    <source>
        <dbReference type="EMBL" id="RTQ53358.1"/>
    </source>
</evidence>
<feature type="signal peptide" evidence="1">
    <location>
        <begin position="1"/>
        <end position="20"/>
    </location>
</feature>
<keyword evidence="3" id="KW-1185">Reference proteome</keyword>
<feature type="chain" id="PRO_5018683432" evidence="1">
    <location>
        <begin position="21"/>
        <end position="681"/>
    </location>
</feature>
<protein>
    <submittedName>
        <fullName evidence="2">Gliding motility-associated C-terminal domain-containing protein</fullName>
    </submittedName>
</protein>
<dbReference type="OrthoDB" id="7794186at2"/>
<evidence type="ECO:0000256" key="1">
    <source>
        <dbReference type="SAM" id="SignalP"/>
    </source>
</evidence>
<name>A0A3S0HRB9_9BACT</name>
<proteinExistence type="predicted"/>
<accession>A0A3S0HRB9</accession>
<dbReference type="EMBL" id="RXOF01000001">
    <property type="protein sequence ID" value="RTQ53358.1"/>
    <property type="molecule type" value="Genomic_DNA"/>
</dbReference>
<sequence>MKHLLRASLLLFSAWCLALAGVQQAYASHAQGGQLTYEFLRVVPATATAPEKQRYRVTARYFRDCSGITAETSLTLNCRVGTPATSCTVNDPRNPAPVTLVRGTPSIGTPYCNSQASLNVCVSGSQNPNYEVASYVGEVELEYAPEWTMSVEISARPSIENIGGNTTLRFEATLNNQIALASGTQSRQQNNSPQYSNLDTPVPFVCVNQRTSLTFSTFEPDGDSLVYNLDRPLEGCNNFSTYINSPSGTPIVLSTNPPCIFQPPTATIPYSATYPISSYNTNGVCSPTNALVTGTPYFNFDPSSGGFTFTPSIFYPGTPSSAGRNKYAVVGKVTEFRLINGRYYKVGSVRRDMLVIVIDCGGNTVPSAPIAQPVTAGNNTQIVNTDSTIVTAQACEYTEVNVNFRDPNPGDQLTVTYALPTDPYYADLFDGTAANVFTLTNNGQTAPVGRLRLRPDPLLTNKTFRIQVRVEDNACPIKAVQNRIIVIRVTRRSVADVTIGGTNPAPGTAIKRDSLITIGDAIDLVARANRPAVIGTSPVTYTYTWRASTPDDISDLDATKKTQQSITVTPKQNTRYFVSIAPSGFRAGACVDTASFVIRLAPKVPNVFTPNGDGKNDFFVIKESSQPSRRLEVFNRWGRKIGDWADYKNDWDGKGQADGVYYYQITLADGTRQKGWVEIMR</sequence>
<dbReference type="Pfam" id="PF13585">
    <property type="entry name" value="CHU_C"/>
    <property type="match status" value="1"/>
</dbReference>
<gene>
    <name evidence="2" type="ORF">EJV47_01050</name>
</gene>
<dbReference type="AlphaFoldDB" id="A0A3S0HRB9"/>
<dbReference type="InterPro" id="IPR026341">
    <property type="entry name" value="T9SS_type_B"/>
</dbReference>
<dbReference type="NCBIfam" id="TIGR04131">
    <property type="entry name" value="Bac_Flav_CTERM"/>
    <property type="match status" value="1"/>
</dbReference>
<comment type="caution">
    <text evidence="2">The sequence shown here is derived from an EMBL/GenBank/DDBJ whole genome shotgun (WGS) entry which is preliminary data.</text>
</comment>
<reference evidence="2 3" key="1">
    <citation type="submission" date="2018-12" db="EMBL/GenBank/DDBJ databases">
        <title>Hymenobacter gummosus sp. nov., isolated from a spring.</title>
        <authorList>
            <person name="Nie L."/>
        </authorList>
    </citation>
    <scope>NUCLEOTIDE SEQUENCE [LARGE SCALE GENOMIC DNA]</scope>
    <source>
        <strain evidence="2 3">KCTC 52166</strain>
    </source>
</reference>
<organism evidence="2 3">
    <name type="scientific">Hymenobacter gummosus</name>
    <dbReference type="NCBI Taxonomy" id="1776032"/>
    <lineage>
        <taxon>Bacteria</taxon>
        <taxon>Pseudomonadati</taxon>
        <taxon>Bacteroidota</taxon>
        <taxon>Cytophagia</taxon>
        <taxon>Cytophagales</taxon>
        <taxon>Hymenobacteraceae</taxon>
        <taxon>Hymenobacter</taxon>
    </lineage>
</organism>
<dbReference type="RefSeq" id="WP_126691285.1">
    <property type="nucleotide sequence ID" value="NZ_RXOF01000001.1"/>
</dbReference>